<evidence type="ECO:0000313" key="3">
    <source>
        <dbReference type="EMBL" id="GMK47418.1"/>
    </source>
</evidence>
<dbReference type="SMART" id="SM00418">
    <property type="entry name" value="HTH_ARSR"/>
    <property type="match status" value="1"/>
</dbReference>
<feature type="domain" description="HTH arsR-type" evidence="2">
    <location>
        <begin position="1"/>
        <end position="97"/>
    </location>
</feature>
<dbReference type="PRINTS" id="PR00778">
    <property type="entry name" value="HTHARSR"/>
</dbReference>
<dbReference type="Pfam" id="PF12840">
    <property type="entry name" value="HTH_20"/>
    <property type="match status" value="1"/>
</dbReference>
<dbReference type="InterPro" id="IPR036390">
    <property type="entry name" value="WH_DNA-bd_sf"/>
</dbReference>
<reference evidence="3 4" key="1">
    <citation type="submission" date="2023-05" db="EMBL/GenBank/DDBJ databases">
        <title>Draft genome of Paenibacillus sp. CCS26.</title>
        <authorList>
            <person name="Akita H."/>
            <person name="Shinto Y."/>
            <person name="Kimura Z."/>
        </authorList>
    </citation>
    <scope>NUCLEOTIDE SEQUENCE [LARGE SCALE GENOMIC DNA]</scope>
    <source>
        <strain evidence="3 4">CCS26</strain>
    </source>
</reference>
<protein>
    <submittedName>
        <fullName evidence="3">Transcriptional regulator</fullName>
    </submittedName>
</protein>
<dbReference type="SUPFAM" id="SSF46785">
    <property type="entry name" value="Winged helix' DNA-binding domain"/>
    <property type="match status" value="1"/>
</dbReference>
<proteinExistence type="predicted"/>
<dbReference type="Gene3D" id="1.10.10.10">
    <property type="entry name" value="Winged helix-like DNA-binding domain superfamily/Winged helix DNA-binding domain"/>
    <property type="match status" value="1"/>
</dbReference>
<evidence type="ECO:0000313" key="4">
    <source>
        <dbReference type="Proteomes" id="UP001285921"/>
    </source>
</evidence>
<dbReference type="InterPro" id="IPR011991">
    <property type="entry name" value="ArsR-like_HTH"/>
</dbReference>
<evidence type="ECO:0000259" key="2">
    <source>
        <dbReference type="PROSITE" id="PS50987"/>
    </source>
</evidence>
<dbReference type="PROSITE" id="PS50987">
    <property type="entry name" value="HTH_ARSR_2"/>
    <property type="match status" value="1"/>
</dbReference>
<dbReference type="Proteomes" id="UP001285921">
    <property type="component" value="Unassembled WGS sequence"/>
</dbReference>
<organism evidence="3 4">
    <name type="scientific">Paenibacillus glycanilyticus</name>
    <dbReference type="NCBI Taxonomy" id="126569"/>
    <lineage>
        <taxon>Bacteria</taxon>
        <taxon>Bacillati</taxon>
        <taxon>Bacillota</taxon>
        <taxon>Bacilli</taxon>
        <taxon>Bacillales</taxon>
        <taxon>Paenibacillaceae</taxon>
        <taxon>Paenibacillus</taxon>
    </lineage>
</organism>
<dbReference type="NCBIfam" id="NF033788">
    <property type="entry name" value="HTH_metalloreg"/>
    <property type="match status" value="1"/>
</dbReference>
<keyword evidence="1" id="KW-0238">DNA-binding</keyword>
<accession>A0ABQ6NRH9</accession>
<evidence type="ECO:0000256" key="1">
    <source>
        <dbReference type="ARBA" id="ARBA00023125"/>
    </source>
</evidence>
<dbReference type="PANTHER" id="PTHR38600:SF1">
    <property type="entry name" value="TRANSCRIPTIONAL REGULATORY PROTEIN"/>
    <property type="match status" value="1"/>
</dbReference>
<dbReference type="PANTHER" id="PTHR38600">
    <property type="entry name" value="TRANSCRIPTIONAL REGULATORY PROTEIN"/>
    <property type="match status" value="1"/>
</dbReference>
<dbReference type="CDD" id="cd00090">
    <property type="entry name" value="HTH_ARSR"/>
    <property type="match status" value="1"/>
</dbReference>
<sequence length="126" mass="14725">MSGHNPGLDMTTLSALAEPNRKLIVELLRDGPLTVGEIADKLRIRQPQASKHLKVLSEHGIVEVKAEANRRFYKLRPEPFHSLDSWVNSFRRIWEERYDNLENYLRELQSKEQLPSPNNHNEEELK</sequence>
<gene>
    <name evidence="3" type="ORF">PghCCS26_45480</name>
</gene>
<keyword evidence="4" id="KW-1185">Reference proteome</keyword>
<dbReference type="EMBL" id="BTCL01000019">
    <property type="protein sequence ID" value="GMK47418.1"/>
    <property type="molecule type" value="Genomic_DNA"/>
</dbReference>
<comment type="caution">
    <text evidence="3">The sequence shown here is derived from an EMBL/GenBank/DDBJ whole genome shotgun (WGS) entry which is preliminary data.</text>
</comment>
<dbReference type="InterPro" id="IPR036388">
    <property type="entry name" value="WH-like_DNA-bd_sf"/>
</dbReference>
<dbReference type="InterPro" id="IPR001845">
    <property type="entry name" value="HTH_ArsR_DNA-bd_dom"/>
</dbReference>
<dbReference type="RefSeq" id="WP_248758670.1">
    <property type="nucleotide sequence ID" value="NZ_BTCL01000019.1"/>
</dbReference>
<name>A0ABQ6NRH9_9BACL</name>